<dbReference type="RefSeq" id="WP_087431975.1">
    <property type="nucleotide sequence ID" value="NZ_JAMDLV010000035.1"/>
</dbReference>
<reference evidence="3 4" key="1">
    <citation type="submission" date="2022-05" db="EMBL/GenBank/DDBJ databases">
        <title>Genome Sequencing of Bee-Associated Microbes.</title>
        <authorList>
            <person name="Dunlap C."/>
        </authorList>
    </citation>
    <scope>NUCLEOTIDE SEQUENCE [LARGE SCALE GENOMIC DNA]</scope>
    <source>
        <strain evidence="3 4">NRRL NRS-1438</strain>
    </source>
</reference>
<dbReference type="Pfam" id="PF04892">
    <property type="entry name" value="VanZ"/>
    <property type="match status" value="1"/>
</dbReference>
<dbReference type="Proteomes" id="UP001207626">
    <property type="component" value="Unassembled WGS sequence"/>
</dbReference>
<gene>
    <name evidence="3" type="ORF">M5X09_12115</name>
</gene>
<protein>
    <submittedName>
        <fullName evidence="3">VanZ family protein</fullName>
    </submittedName>
</protein>
<accession>A0ABT4DT00</accession>
<feature type="domain" description="VanZ-like" evidence="2">
    <location>
        <begin position="12"/>
        <end position="154"/>
    </location>
</feature>
<feature type="transmembrane region" description="Helical" evidence="1">
    <location>
        <begin position="140"/>
        <end position="160"/>
    </location>
</feature>
<evidence type="ECO:0000259" key="2">
    <source>
        <dbReference type="Pfam" id="PF04892"/>
    </source>
</evidence>
<evidence type="ECO:0000313" key="4">
    <source>
        <dbReference type="Proteomes" id="UP001207626"/>
    </source>
</evidence>
<dbReference type="NCBIfam" id="NF037970">
    <property type="entry name" value="vanZ_1"/>
    <property type="match status" value="1"/>
</dbReference>
<dbReference type="InterPro" id="IPR016747">
    <property type="entry name" value="Phosphotransbutyrylase"/>
</dbReference>
<organism evidence="3 4">
    <name type="scientific">Paenibacillus apiarius</name>
    <dbReference type="NCBI Taxonomy" id="46240"/>
    <lineage>
        <taxon>Bacteria</taxon>
        <taxon>Bacillati</taxon>
        <taxon>Bacillota</taxon>
        <taxon>Bacilli</taxon>
        <taxon>Bacillales</taxon>
        <taxon>Paenibacillaceae</taxon>
        <taxon>Paenibacillus</taxon>
    </lineage>
</organism>
<evidence type="ECO:0000313" key="3">
    <source>
        <dbReference type="EMBL" id="MCY9520421.1"/>
    </source>
</evidence>
<keyword evidence="4" id="KW-1185">Reference proteome</keyword>
<dbReference type="InterPro" id="IPR006976">
    <property type="entry name" value="VanZ-like"/>
</dbReference>
<comment type="caution">
    <text evidence="3">The sequence shown here is derived from an EMBL/GenBank/DDBJ whole genome shotgun (WGS) entry which is preliminary data.</text>
</comment>
<keyword evidence="1" id="KW-1133">Transmembrane helix</keyword>
<feature type="transmembrane region" description="Helical" evidence="1">
    <location>
        <begin position="7"/>
        <end position="24"/>
    </location>
</feature>
<feature type="transmembrane region" description="Helical" evidence="1">
    <location>
        <begin position="75"/>
        <end position="94"/>
    </location>
</feature>
<sequence length="168" mass="19150">MNLRNKRAIWWFVLTLLWMGVIFYKSSEPYTHQDLRPTLAAWLPMDMVSRWLPQVEFYYDGGLVTWTKPYDFVEFFIRKAAHVTEYAVLAFLAIQLGLALYLKRAGAIVLGALFTLLYAMSDEWHQSFVPGRTGHAIDVGVDSIGILLVVTGFLLAGAIGRRNKRSGY</sequence>
<evidence type="ECO:0000256" key="1">
    <source>
        <dbReference type="SAM" id="Phobius"/>
    </source>
</evidence>
<name>A0ABT4DT00_9BACL</name>
<proteinExistence type="predicted"/>
<dbReference type="PIRSF" id="PIRSF019083">
    <property type="entry name" value="UCP019083_VanZ"/>
    <property type="match status" value="1"/>
</dbReference>
<feature type="transmembrane region" description="Helical" evidence="1">
    <location>
        <begin position="101"/>
        <end position="120"/>
    </location>
</feature>
<keyword evidence="1" id="KW-0472">Membrane</keyword>
<dbReference type="EMBL" id="JAMDLW010000015">
    <property type="protein sequence ID" value="MCY9520421.1"/>
    <property type="molecule type" value="Genomic_DNA"/>
</dbReference>
<keyword evidence="1" id="KW-0812">Transmembrane</keyword>